<accession>A0AAW2R8B4</accession>
<evidence type="ECO:0000256" key="3">
    <source>
        <dbReference type="ARBA" id="ARBA00022692"/>
    </source>
</evidence>
<comment type="caution">
    <text evidence="10">The sequence shown here is derived from an EMBL/GenBank/DDBJ whole genome shotgun (WGS) entry which is preliminary data.</text>
</comment>
<dbReference type="InterPro" id="IPR026057">
    <property type="entry name" value="TBL_C"/>
</dbReference>
<dbReference type="GO" id="GO:0016413">
    <property type="term" value="F:O-acetyltransferase activity"/>
    <property type="evidence" value="ECO:0007669"/>
    <property type="project" value="InterPro"/>
</dbReference>
<feature type="domain" description="Trichome birefringence-like N-terminal" evidence="9">
    <location>
        <begin position="131"/>
        <end position="184"/>
    </location>
</feature>
<evidence type="ECO:0000256" key="4">
    <source>
        <dbReference type="ARBA" id="ARBA00022968"/>
    </source>
</evidence>
<protein>
    <submittedName>
        <fullName evidence="10">Protein trichome birefringence-like 4</fullName>
    </submittedName>
</protein>
<evidence type="ECO:0000313" key="10">
    <source>
        <dbReference type="EMBL" id="KAL0376382.1"/>
    </source>
</evidence>
<keyword evidence="4" id="KW-0735">Signal-anchor</keyword>
<dbReference type="EMBL" id="JACGWM010000004">
    <property type="protein sequence ID" value="KAL0376382.1"/>
    <property type="molecule type" value="Genomic_DNA"/>
</dbReference>
<evidence type="ECO:0000256" key="7">
    <source>
        <dbReference type="SAM" id="Phobius"/>
    </source>
</evidence>
<proteinExistence type="inferred from homology"/>
<evidence type="ECO:0000256" key="1">
    <source>
        <dbReference type="ARBA" id="ARBA00004167"/>
    </source>
</evidence>
<evidence type="ECO:0000259" key="8">
    <source>
        <dbReference type="Pfam" id="PF13839"/>
    </source>
</evidence>
<reference evidence="10" key="1">
    <citation type="submission" date="2020-06" db="EMBL/GenBank/DDBJ databases">
        <authorList>
            <person name="Li T."/>
            <person name="Hu X."/>
            <person name="Zhang T."/>
            <person name="Song X."/>
            <person name="Zhang H."/>
            <person name="Dai N."/>
            <person name="Sheng W."/>
            <person name="Hou X."/>
            <person name="Wei L."/>
        </authorList>
    </citation>
    <scope>NUCLEOTIDE SEQUENCE</scope>
    <source>
        <strain evidence="10">KEN8</strain>
        <tissue evidence="10">Leaf</tissue>
    </source>
</reference>
<keyword evidence="3 7" id="KW-0812">Transmembrane</keyword>
<reference evidence="10" key="2">
    <citation type="journal article" date="2024" name="Plant">
        <title>Genomic evolution and insights into agronomic trait innovations of Sesamum species.</title>
        <authorList>
            <person name="Miao H."/>
            <person name="Wang L."/>
            <person name="Qu L."/>
            <person name="Liu H."/>
            <person name="Sun Y."/>
            <person name="Le M."/>
            <person name="Wang Q."/>
            <person name="Wei S."/>
            <person name="Zheng Y."/>
            <person name="Lin W."/>
            <person name="Duan Y."/>
            <person name="Cao H."/>
            <person name="Xiong S."/>
            <person name="Wang X."/>
            <person name="Wei L."/>
            <person name="Li C."/>
            <person name="Ma Q."/>
            <person name="Ju M."/>
            <person name="Zhao R."/>
            <person name="Li G."/>
            <person name="Mu C."/>
            <person name="Tian Q."/>
            <person name="Mei H."/>
            <person name="Zhang T."/>
            <person name="Gao T."/>
            <person name="Zhang H."/>
        </authorList>
    </citation>
    <scope>NUCLEOTIDE SEQUENCE</scope>
    <source>
        <strain evidence="10">KEN8</strain>
    </source>
</reference>
<gene>
    <name evidence="10" type="ORF">Scaly_0755800</name>
</gene>
<name>A0AAW2R8B4_9LAMI</name>
<keyword evidence="5 7" id="KW-1133">Transmembrane helix</keyword>
<dbReference type="AlphaFoldDB" id="A0AAW2R8B4"/>
<comment type="subcellular location">
    <subcellularLocation>
        <location evidence="1">Membrane</location>
        <topology evidence="1">Single-pass membrane protein</topology>
    </subcellularLocation>
</comment>
<dbReference type="PANTHER" id="PTHR32285:SF241">
    <property type="entry name" value="PROTEIN TRICHOME BIREFRINGENCE-LIKE 4"/>
    <property type="match status" value="1"/>
</dbReference>
<organism evidence="10">
    <name type="scientific">Sesamum calycinum</name>
    <dbReference type="NCBI Taxonomy" id="2727403"/>
    <lineage>
        <taxon>Eukaryota</taxon>
        <taxon>Viridiplantae</taxon>
        <taxon>Streptophyta</taxon>
        <taxon>Embryophyta</taxon>
        <taxon>Tracheophyta</taxon>
        <taxon>Spermatophyta</taxon>
        <taxon>Magnoliopsida</taxon>
        <taxon>eudicotyledons</taxon>
        <taxon>Gunneridae</taxon>
        <taxon>Pentapetalae</taxon>
        <taxon>asterids</taxon>
        <taxon>lamiids</taxon>
        <taxon>Lamiales</taxon>
        <taxon>Pedaliaceae</taxon>
        <taxon>Sesamum</taxon>
    </lineage>
</organism>
<evidence type="ECO:0000256" key="5">
    <source>
        <dbReference type="ARBA" id="ARBA00022989"/>
    </source>
</evidence>
<comment type="similarity">
    <text evidence="2">Belongs to the PC-esterase family. TBL subfamily.</text>
</comment>
<evidence type="ECO:0000256" key="2">
    <source>
        <dbReference type="ARBA" id="ARBA00007727"/>
    </source>
</evidence>
<dbReference type="Pfam" id="PF13839">
    <property type="entry name" value="PC-Esterase"/>
    <property type="match status" value="1"/>
</dbReference>
<dbReference type="GO" id="GO:0005794">
    <property type="term" value="C:Golgi apparatus"/>
    <property type="evidence" value="ECO:0007669"/>
    <property type="project" value="TreeGrafter"/>
</dbReference>
<evidence type="ECO:0000256" key="6">
    <source>
        <dbReference type="ARBA" id="ARBA00023136"/>
    </source>
</evidence>
<dbReference type="GO" id="GO:0016020">
    <property type="term" value="C:membrane"/>
    <property type="evidence" value="ECO:0007669"/>
    <property type="project" value="UniProtKB-SubCell"/>
</dbReference>
<dbReference type="InterPro" id="IPR029962">
    <property type="entry name" value="TBL"/>
</dbReference>
<dbReference type="PANTHER" id="PTHR32285">
    <property type="entry name" value="PROTEIN TRICHOME BIREFRINGENCE-LIKE 9-RELATED"/>
    <property type="match status" value="1"/>
</dbReference>
<dbReference type="InterPro" id="IPR025846">
    <property type="entry name" value="TBL_N"/>
</dbReference>
<feature type="transmembrane region" description="Helical" evidence="7">
    <location>
        <begin position="43"/>
        <end position="62"/>
    </location>
</feature>
<dbReference type="Pfam" id="PF14416">
    <property type="entry name" value="PMR5N"/>
    <property type="match status" value="1"/>
</dbReference>
<evidence type="ECO:0000259" key="9">
    <source>
        <dbReference type="Pfam" id="PF14416"/>
    </source>
</evidence>
<feature type="domain" description="Trichome birefringence-like C-terminal" evidence="8">
    <location>
        <begin position="185"/>
        <end position="465"/>
    </location>
</feature>
<sequence>MTTNLTATASQEPFFLLPMDSFKNLQNTLFQSSINLPRSRTDYFFTILFTVILICFFFLFSASDNTSPASRLHCPPNKPPPISSAVFRGARFASKSYRSCAVSAAFSPAETCHQIPGYAVGSGSVEEETDSCDVFDGHWVVDEDFEPVYKPGSCPFIDDAFNCFKNGRRDSDYLRLKWKPHACEIPRFDGLKMLKMLTGKKMVFVGDSLNRNMWESLVCALRESLANKRKVFEVSGRRQFRNQGFYSFKFKDFNCSIDFIKSPFLVQEWKFSDKAGTRRETLRLDMMEGSYNYHDADIIVFNTGHWWTHQKTFQGKYYFQEGNHVYRKLEVADAYKKALRTWARWVDANINSSRTRVFFRGYSSSHFKGGQWNSGGSCYGETKPITNETHLAPYPWMMIALESIISKMKTPVFFLNITKMTDYRKDGHPSIFKQSASTIRQGMFQDCSHWCLPGVPDSWNQLLYAVLLKSHKNLGSITNH</sequence>
<keyword evidence="6 7" id="KW-0472">Membrane</keyword>